<dbReference type="Pfam" id="PF11905">
    <property type="entry name" value="DUF3425"/>
    <property type="match status" value="1"/>
</dbReference>
<reference evidence="2 3" key="1">
    <citation type="submission" date="2019-04" db="EMBL/GenBank/DDBJ databases">
        <title>Friends and foes A comparative genomics study of 23 Aspergillus species from section Flavi.</title>
        <authorList>
            <consortium name="DOE Joint Genome Institute"/>
            <person name="Kjaerbolling I."/>
            <person name="Vesth T."/>
            <person name="Frisvad J.C."/>
            <person name="Nybo J.L."/>
            <person name="Theobald S."/>
            <person name="Kildgaard S."/>
            <person name="Isbrandt T."/>
            <person name="Kuo A."/>
            <person name="Sato A."/>
            <person name="Lyhne E.K."/>
            <person name="Kogle M.E."/>
            <person name="Wiebenga A."/>
            <person name="Kun R.S."/>
            <person name="Lubbers R.J."/>
            <person name="Makela M.R."/>
            <person name="Barry K."/>
            <person name="Chovatia M."/>
            <person name="Clum A."/>
            <person name="Daum C."/>
            <person name="Haridas S."/>
            <person name="He G."/>
            <person name="LaButti K."/>
            <person name="Lipzen A."/>
            <person name="Mondo S."/>
            <person name="Riley R."/>
            <person name="Salamov A."/>
            <person name="Simmons B.A."/>
            <person name="Magnuson J.K."/>
            <person name="Henrissat B."/>
            <person name="Mortensen U.H."/>
            <person name="Larsen T.O."/>
            <person name="Devries R.P."/>
            <person name="Grigoriev I.V."/>
            <person name="Machida M."/>
            <person name="Baker S.E."/>
            <person name="Andersen M.R."/>
        </authorList>
    </citation>
    <scope>NUCLEOTIDE SEQUENCE [LARGE SCALE GENOMIC DNA]</scope>
    <source>
        <strain evidence="2 3">IBT 18842</strain>
    </source>
</reference>
<protein>
    <recommendedName>
        <fullName evidence="4">BZIP domain-containing protein</fullName>
    </recommendedName>
</protein>
<accession>A0A5N6U064</accession>
<dbReference type="InterPro" id="IPR021833">
    <property type="entry name" value="DUF3425"/>
</dbReference>
<evidence type="ECO:0000313" key="2">
    <source>
        <dbReference type="EMBL" id="KAE8151988.1"/>
    </source>
</evidence>
<dbReference type="EMBL" id="ML742061">
    <property type="protein sequence ID" value="KAE8151988.1"/>
    <property type="molecule type" value="Genomic_DNA"/>
</dbReference>
<name>A0A5N6U064_ASPAV</name>
<proteinExistence type="predicted"/>
<organism evidence="2 3">
    <name type="scientific">Aspergillus avenaceus</name>
    <dbReference type="NCBI Taxonomy" id="36643"/>
    <lineage>
        <taxon>Eukaryota</taxon>
        <taxon>Fungi</taxon>
        <taxon>Dikarya</taxon>
        <taxon>Ascomycota</taxon>
        <taxon>Pezizomycotina</taxon>
        <taxon>Eurotiomycetes</taxon>
        <taxon>Eurotiomycetidae</taxon>
        <taxon>Eurotiales</taxon>
        <taxon>Aspergillaceae</taxon>
        <taxon>Aspergillus</taxon>
        <taxon>Aspergillus subgen. Circumdati</taxon>
    </lineage>
</organism>
<dbReference type="AlphaFoldDB" id="A0A5N6U064"/>
<evidence type="ECO:0000256" key="1">
    <source>
        <dbReference type="SAM" id="MobiDB-lite"/>
    </source>
</evidence>
<feature type="region of interest" description="Disordered" evidence="1">
    <location>
        <begin position="38"/>
        <end position="62"/>
    </location>
</feature>
<dbReference type="Proteomes" id="UP000325780">
    <property type="component" value="Unassembled WGS sequence"/>
</dbReference>
<evidence type="ECO:0008006" key="4">
    <source>
        <dbReference type="Google" id="ProtNLM"/>
    </source>
</evidence>
<dbReference type="PANTHER" id="PTHR38116">
    <property type="entry name" value="CHROMOSOME 7, WHOLE GENOME SHOTGUN SEQUENCE"/>
    <property type="match status" value="1"/>
</dbReference>
<gene>
    <name evidence="2" type="ORF">BDV25DRAFT_128367</name>
</gene>
<keyword evidence="3" id="KW-1185">Reference proteome</keyword>
<dbReference type="PANTHER" id="PTHR38116:SF1">
    <property type="entry name" value="BZIP DOMAIN-CONTAINING PROTEIN"/>
    <property type="match status" value="1"/>
</dbReference>
<dbReference type="OrthoDB" id="2245989at2759"/>
<evidence type="ECO:0000313" key="3">
    <source>
        <dbReference type="Proteomes" id="UP000325780"/>
    </source>
</evidence>
<sequence>MTGVERRRRQNRLNQRVYSEYVKNKQYTVVLCQPVGPNIPRKAQNPPDKCTADTSTSQHAERQRQILEQLTSAAYASYLQGSPNIDHLFTLTKLNVYRAFATSIGLLGLIQRLLHHHPWLDFFPHPGVRDNLIRVQGGYDEDELCLDIFGYWDPGVADNMLLLWGFLYNSTNWEMTEAFMVKWDGTNLWRARRGESPITRYLDLFLGVWWVGYCRCR</sequence>